<dbReference type="InterPro" id="IPR059182">
    <property type="entry name" value="Khc_C"/>
</dbReference>
<evidence type="ECO:0000256" key="9">
    <source>
        <dbReference type="SAM" id="Coils"/>
    </source>
</evidence>
<dbReference type="Proteomes" id="UP000265703">
    <property type="component" value="Unassembled WGS sequence"/>
</dbReference>
<keyword evidence="2" id="KW-0963">Cytoplasm</keyword>
<feature type="coiled-coil region" evidence="9">
    <location>
        <begin position="277"/>
        <end position="311"/>
    </location>
</feature>
<keyword evidence="7" id="KW-0505">Motor protein</keyword>
<keyword evidence="8" id="KW-0206">Cytoskeleton</keyword>
<dbReference type="CDD" id="cd23649">
    <property type="entry name" value="Khc_CBD_cc"/>
    <property type="match status" value="1"/>
</dbReference>
<accession>A0A397S3F1</accession>
<dbReference type="STRING" id="658196.A0A397S3F1"/>
<keyword evidence="3" id="KW-0493">Microtubule</keyword>
<dbReference type="EMBL" id="QKYT01001358">
    <property type="protein sequence ID" value="RIA79336.1"/>
    <property type="molecule type" value="Genomic_DNA"/>
</dbReference>
<dbReference type="OrthoDB" id="3176171at2759"/>
<name>A0A397S3F1_9GLOM</name>
<keyword evidence="5" id="KW-0067">ATP-binding</keyword>
<gene>
    <name evidence="10" type="ORF">C1645_840926</name>
</gene>
<evidence type="ECO:0000256" key="8">
    <source>
        <dbReference type="ARBA" id="ARBA00023212"/>
    </source>
</evidence>
<evidence type="ECO:0000256" key="7">
    <source>
        <dbReference type="ARBA" id="ARBA00023175"/>
    </source>
</evidence>
<evidence type="ECO:0000256" key="1">
    <source>
        <dbReference type="ARBA" id="ARBA00004245"/>
    </source>
</evidence>
<evidence type="ECO:0000313" key="11">
    <source>
        <dbReference type="Proteomes" id="UP000265703"/>
    </source>
</evidence>
<protein>
    <submittedName>
        <fullName evidence="10">Uncharacterized protein</fullName>
    </submittedName>
</protein>
<proteinExistence type="predicted"/>
<evidence type="ECO:0000313" key="10">
    <source>
        <dbReference type="EMBL" id="RIA79336.1"/>
    </source>
</evidence>
<sequence>MSQTNPVLNGSLRRLKHLKFTSFVWDMIVSYDSSDDSDDDYKPYKPKNGINRFEQEISKYESPNKVSTEINYKESKKCAIDGLAVKTETEINLKPSFQVYDFTSFGSKGSSGINSSGCSGEFDNFEMKGEIYSKSSIQKNNVTSFQNEASIGGEIGIDGGKINAKIGTTLYSERNHDKDADSEFLKVEASKKVGLDGEVDVNLGSKATLYREQMFKAGVDLIDYDDGNLKANIGFNVDTGFSINKEGVEAKVEGFGVKLGKEMGISTPYGGLSYNIIKDIQCELSDSKNLISQYKQTISKLNYENEHLTRKIELEYEELLDKTIVGETVKLRELHKLNNGLVDLKKINEELQTVINDKETKSGEQKIVAEKKKIWNNNIAIIKYDKKSQLVGQNSTLKKEVAIVERKVLIRNERIQILEALLQDSQESLSTQNQKFKAQLQAVQKCLG</sequence>
<keyword evidence="4" id="KW-0547">Nucleotide-binding</keyword>
<evidence type="ECO:0000256" key="2">
    <source>
        <dbReference type="ARBA" id="ARBA00022490"/>
    </source>
</evidence>
<evidence type="ECO:0000256" key="6">
    <source>
        <dbReference type="ARBA" id="ARBA00023054"/>
    </source>
</evidence>
<dbReference type="AlphaFoldDB" id="A0A397S3F1"/>
<organism evidence="10 11">
    <name type="scientific">Glomus cerebriforme</name>
    <dbReference type="NCBI Taxonomy" id="658196"/>
    <lineage>
        <taxon>Eukaryota</taxon>
        <taxon>Fungi</taxon>
        <taxon>Fungi incertae sedis</taxon>
        <taxon>Mucoromycota</taxon>
        <taxon>Glomeromycotina</taxon>
        <taxon>Glomeromycetes</taxon>
        <taxon>Glomerales</taxon>
        <taxon>Glomeraceae</taxon>
        <taxon>Glomus</taxon>
    </lineage>
</organism>
<keyword evidence="6 9" id="KW-0175">Coiled coil</keyword>
<comment type="caution">
    <text evidence="10">The sequence shown here is derived from an EMBL/GenBank/DDBJ whole genome shotgun (WGS) entry which is preliminary data.</text>
</comment>
<evidence type="ECO:0000256" key="4">
    <source>
        <dbReference type="ARBA" id="ARBA00022741"/>
    </source>
</evidence>
<evidence type="ECO:0000256" key="3">
    <source>
        <dbReference type="ARBA" id="ARBA00022701"/>
    </source>
</evidence>
<comment type="subcellular location">
    <subcellularLocation>
        <location evidence="1">Cytoplasm</location>
        <location evidence="1">Cytoskeleton</location>
    </subcellularLocation>
</comment>
<keyword evidence="11" id="KW-1185">Reference proteome</keyword>
<evidence type="ECO:0000256" key="5">
    <source>
        <dbReference type="ARBA" id="ARBA00022840"/>
    </source>
</evidence>
<reference evidence="10 11" key="1">
    <citation type="submission" date="2018-06" db="EMBL/GenBank/DDBJ databases">
        <title>Comparative genomics reveals the genomic features of Rhizophagus irregularis, R. cerebriforme, R. diaphanum and Gigaspora rosea, and their symbiotic lifestyle signature.</title>
        <authorList>
            <person name="Morin E."/>
            <person name="San Clemente H."/>
            <person name="Chen E.C.H."/>
            <person name="De La Providencia I."/>
            <person name="Hainaut M."/>
            <person name="Kuo A."/>
            <person name="Kohler A."/>
            <person name="Murat C."/>
            <person name="Tang N."/>
            <person name="Roy S."/>
            <person name="Loubradou J."/>
            <person name="Henrissat B."/>
            <person name="Grigoriev I.V."/>
            <person name="Corradi N."/>
            <person name="Roux C."/>
            <person name="Martin F.M."/>
        </authorList>
    </citation>
    <scope>NUCLEOTIDE SEQUENCE [LARGE SCALE GENOMIC DNA]</scope>
    <source>
        <strain evidence="10 11">DAOM 227022</strain>
    </source>
</reference>